<feature type="compositionally biased region" description="Low complexity" evidence="1">
    <location>
        <begin position="31"/>
        <end position="43"/>
    </location>
</feature>
<feature type="compositionally biased region" description="Basic and acidic residues" evidence="1">
    <location>
        <begin position="217"/>
        <end position="227"/>
    </location>
</feature>
<dbReference type="HOGENOM" id="CLU_1157150_0_0_1"/>
<evidence type="ECO:0000256" key="1">
    <source>
        <dbReference type="SAM" id="MobiDB-lite"/>
    </source>
</evidence>
<sequence length="240" mass="26408">MGERFARVSRIAQLSQAVVSEGGQKVRGPTAAAEAELAGAAAARRWTPTKPTDVRPSPSASATTASQPWPRACCRTVAPRRHRHLPVVSVRANATAVATVNESVNGSETEITIAPADPRRDDDAYYDRDRRDREVPPPTKTYRRRIDSYDELPYGDERPSGSRRRRDDDDADRQDSRDSKRVKREKTPREREASPPRDVKTKSPLPPTATTAAAVTGKKEAKEDDAGVHSGSEEGEIEED</sequence>
<dbReference type="AlphaFoldDB" id="C9SJG9"/>
<keyword evidence="3" id="KW-1185">Reference proteome</keyword>
<feature type="region of interest" description="Disordered" evidence="1">
    <location>
        <begin position="101"/>
        <end position="240"/>
    </location>
</feature>
<evidence type="ECO:0000313" key="3">
    <source>
        <dbReference type="Proteomes" id="UP000008698"/>
    </source>
</evidence>
<dbReference type="RefSeq" id="XP_003004834.1">
    <property type="nucleotide sequence ID" value="XM_003004788.1"/>
</dbReference>
<feature type="compositionally biased region" description="Basic and acidic residues" evidence="1">
    <location>
        <begin position="155"/>
        <end position="201"/>
    </location>
</feature>
<proteinExistence type="predicted"/>
<dbReference type="KEGG" id="val:VDBG_04440"/>
<evidence type="ECO:0000313" key="2">
    <source>
        <dbReference type="EMBL" id="EEY18331.1"/>
    </source>
</evidence>
<accession>C9SJG9</accession>
<feature type="compositionally biased region" description="Basic and acidic residues" evidence="1">
    <location>
        <begin position="117"/>
        <end position="135"/>
    </location>
</feature>
<protein>
    <submittedName>
        <fullName evidence="2">Predicted protein</fullName>
    </submittedName>
</protein>
<dbReference type="Proteomes" id="UP000008698">
    <property type="component" value="Unassembled WGS sequence"/>
</dbReference>
<dbReference type="STRING" id="526221.C9SJG9"/>
<reference evidence="3" key="1">
    <citation type="journal article" date="2011" name="PLoS Pathog.">
        <title>Comparative genomics yields insights into niche adaptation of plant vascular wilt pathogens.</title>
        <authorList>
            <person name="Klosterman S.J."/>
            <person name="Subbarao K.V."/>
            <person name="Kang S."/>
            <person name="Veronese P."/>
            <person name="Gold S.E."/>
            <person name="Thomma B.P.H.J."/>
            <person name="Chen Z."/>
            <person name="Henrissat B."/>
            <person name="Lee Y.-H."/>
            <person name="Park J."/>
            <person name="Garcia-Pedrajas M.D."/>
            <person name="Barbara D.J."/>
            <person name="Anchieta A."/>
            <person name="de Jonge R."/>
            <person name="Santhanam P."/>
            <person name="Maruthachalam K."/>
            <person name="Atallah Z."/>
            <person name="Amyotte S.G."/>
            <person name="Paz Z."/>
            <person name="Inderbitzin P."/>
            <person name="Hayes R.J."/>
            <person name="Heiman D.I."/>
            <person name="Young S."/>
            <person name="Zeng Q."/>
            <person name="Engels R."/>
            <person name="Galagan J."/>
            <person name="Cuomo C.A."/>
            <person name="Dobinson K.F."/>
            <person name="Ma L.-J."/>
        </authorList>
    </citation>
    <scope>NUCLEOTIDE SEQUENCE [LARGE SCALE GENOMIC DNA]</scope>
    <source>
        <strain evidence="3">VaMs.102 / ATCC MYA-4576 / FGSC 10136</strain>
    </source>
</reference>
<dbReference type="EMBL" id="DS985218">
    <property type="protein sequence ID" value="EEY18331.1"/>
    <property type="molecule type" value="Genomic_DNA"/>
</dbReference>
<organism evidence="3">
    <name type="scientific">Verticillium alfalfae (strain VaMs.102 / ATCC MYA-4576 / FGSC 10136)</name>
    <name type="common">Verticillium wilt of alfalfa</name>
    <name type="synonym">Verticillium albo-atrum</name>
    <dbReference type="NCBI Taxonomy" id="526221"/>
    <lineage>
        <taxon>Eukaryota</taxon>
        <taxon>Fungi</taxon>
        <taxon>Dikarya</taxon>
        <taxon>Ascomycota</taxon>
        <taxon>Pezizomycotina</taxon>
        <taxon>Sordariomycetes</taxon>
        <taxon>Hypocreomycetidae</taxon>
        <taxon>Glomerellales</taxon>
        <taxon>Plectosphaerellaceae</taxon>
        <taxon>Verticillium</taxon>
    </lineage>
</organism>
<dbReference type="GeneID" id="9530048"/>
<gene>
    <name evidence="2" type="ORF">VDBG_04440</name>
</gene>
<feature type="region of interest" description="Disordered" evidence="1">
    <location>
        <begin position="20"/>
        <end position="69"/>
    </location>
</feature>
<dbReference type="eggNOG" id="KOG0152">
    <property type="taxonomic scope" value="Eukaryota"/>
</dbReference>
<feature type="compositionally biased region" description="Low complexity" evidence="1">
    <location>
        <begin position="56"/>
        <end position="66"/>
    </location>
</feature>
<name>C9SJG9_VERA1</name>